<dbReference type="PANTHER" id="PTHR33050">
    <property type="entry name" value="REVERSE TRANSCRIPTASE DOMAIN-CONTAINING PROTEIN"/>
    <property type="match status" value="1"/>
</dbReference>
<dbReference type="Proteomes" id="UP000794436">
    <property type="component" value="Unassembled WGS sequence"/>
</dbReference>
<dbReference type="InterPro" id="IPR052055">
    <property type="entry name" value="Hepadnavirus_pol/RT"/>
</dbReference>
<dbReference type="EMBL" id="SPLM01000008">
    <property type="protein sequence ID" value="TMW66615.1"/>
    <property type="molecule type" value="Genomic_DNA"/>
</dbReference>
<feature type="region of interest" description="Disordered" evidence="1">
    <location>
        <begin position="159"/>
        <end position="239"/>
    </location>
</feature>
<dbReference type="PANTHER" id="PTHR33050:SF7">
    <property type="entry name" value="RIBONUCLEASE H"/>
    <property type="match status" value="1"/>
</dbReference>
<keyword evidence="3" id="KW-1185">Reference proteome</keyword>
<feature type="compositionally biased region" description="Polar residues" evidence="1">
    <location>
        <begin position="180"/>
        <end position="193"/>
    </location>
</feature>
<feature type="region of interest" description="Disordered" evidence="1">
    <location>
        <begin position="508"/>
        <end position="544"/>
    </location>
</feature>
<comment type="caution">
    <text evidence="2">The sequence shown here is derived from an EMBL/GenBank/DDBJ whole genome shotgun (WGS) entry which is preliminary data.</text>
</comment>
<feature type="compositionally biased region" description="Basic residues" evidence="1">
    <location>
        <begin position="530"/>
        <end position="544"/>
    </location>
</feature>
<protein>
    <submittedName>
        <fullName evidence="2">Uncharacterized protein</fullName>
    </submittedName>
</protein>
<evidence type="ECO:0000256" key="1">
    <source>
        <dbReference type="SAM" id="MobiDB-lite"/>
    </source>
</evidence>
<proteinExistence type="predicted"/>
<feature type="compositionally biased region" description="Basic residues" evidence="1">
    <location>
        <begin position="207"/>
        <end position="217"/>
    </location>
</feature>
<gene>
    <name evidence="2" type="ORF">Poli38472_014591</name>
</gene>
<name>A0A8K1FK05_PYTOL</name>
<feature type="region of interest" description="Disordered" evidence="1">
    <location>
        <begin position="269"/>
        <end position="295"/>
    </location>
</feature>
<feature type="compositionally biased region" description="Acidic residues" evidence="1">
    <location>
        <begin position="226"/>
        <end position="237"/>
    </location>
</feature>
<accession>A0A8K1FK05</accession>
<organism evidence="2 3">
    <name type="scientific">Pythium oligandrum</name>
    <name type="common">Mycoparasitic fungus</name>
    <dbReference type="NCBI Taxonomy" id="41045"/>
    <lineage>
        <taxon>Eukaryota</taxon>
        <taxon>Sar</taxon>
        <taxon>Stramenopiles</taxon>
        <taxon>Oomycota</taxon>
        <taxon>Peronosporomycetes</taxon>
        <taxon>Pythiales</taxon>
        <taxon>Pythiaceae</taxon>
        <taxon>Pythium</taxon>
    </lineage>
</organism>
<dbReference type="SUPFAM" id="SSF56672">
    <property type="entry name" value="DNA/RNA polymerases"/>
    <property type="match status" value="1"/>
</dbReference>
<dbReference type="InterPro" id="IPR043502">
    <property type="entry name" value="DNA/RNA_pol_sf"/>
</dbReference>
<sequence>MDNEWRGRAVAARTPFEWVHGQVLSASVAGIKVRYGDDAQTVSQPKDVHESEPIVALLLWENELRRSTTVNKLRTMQSTILDRLLGTESIRPTRDIAKILEGVVPKEAIPAGTAARSWVDPVTDSVHKFQLQHAVDFVYVNESNATHISRSLTARVGNAFFRPPNGKGPLRGAQPASPRATASGSSQTDSMSGDWSVGARSPSPPRPKQKRPAKRRPGLSGRDEVNDGDVESSDDEETKQADVRIRIIESLVDKPDLLEAFLRNQALVDSRRKRTKRSEDEDHRPKKLPKHAFNPLPSQQRVHDMVYVPHLEGTYPSDFLYELIVHSAVQFAPHPAVLIRLYDIQFGARGLSVMHLAWLTYMAKMEWEMSASVNMQNFAVSVQLPSPKAPESTEEVNMALSSLRAFATAFWKSDAVELVQQLCILTQSLVGMPTWETEDLPYLVHWINGRLEKYRSCAVADARSGGNTRGEVVKSVATTDMEFQMMQQLITTRRLQILQAQARASVANRTGQRTQVDWTPRPESPAASRTGRRANHKSAVKHASKVRERIEEGVRAGTYLVVDEDVFARWNVFVSPFGAIPKGGGDGVDAIRLIHDLSYPSGSSVNDATIRESLPVISYEYVDRLARRIEELHVRYPGGQIVMLKGDVNAAFRHLRQRAEDVWWMGARCPSSGAGVVDLSAPFGWTGSPALYAAFGRAISYIVGRESPASMSPGDADTVPFFAYEWVDDHILIEPDVDNRCAIAEDTLRLAMMAVLGPDAVNESKFTKWGSHVEALGLEWDCATRRVSMPAAKIDKALRRLAEAQRSTKISTVQLQQLLGSLRHVATCVKAARPFYQRLQQVCNTAPRFGSVRLGDWARDDLTWFEHILRHGGVQAIPTALFGTLPPPDVHVYADASDMGLCIINPAWNEYVLLEFDPEEGRMFAASGGQFDINIREQFALTLACHLFGPAWRAAYTPMWPHVRCWTDNRTACARTNRLQAQHQLAQELNRAIGLAQAVYRFHISSSHLPGAWNWLADAGSRLASGEAQSAVASTTHGRLASGEAQATGSLVCRLASGEAQSTCLQVSSERRVSGTWRFFRDNPVKNHSPNALFDSWNEFRRLVLLDGDAVLQSLYHRRDNFRYTTLGEIMEIHECAMRDTGICGIEHKYRCPMCYLDTARIELKLLNGRYAGFAYNTSESLTSRIVSFKIEKECKRSDQVLRRLSEALIEAVDQQLMSQALSHIESWIKRNTVSSEPAPTSALRLIEQQLTRVRRNSEQYVSSQFQSLNESILAIKNQQVQDRKRIESCSNAIVALAEQKKETSPNQHLLDTCTNMLNKHAREIERLKSTVQRNMEMQESLSSHSTMILSNASLISQLMGSVERIERRLPEDETLAFLDELDTQLNNSP</sequence>
<evidence type="ECO:0000313" key="2">
    <source>
        <dbReference type="EMBL" id="TMW66615.1"/>
    </source>
</evidence>
<dbReference type="OrthoDB" id="128230at2759"/>
<reference evidence="2" key="1">
    <citation type="submission" date="2019-03" db="EMBL/GenBank/DDBJ databases">
        <title>Long read genome sequence of the mycoparasitic Pythium oligandrum ATCC 38472 isolated from sugarbeet rhizosphere.</title>
        <authorList>
            <person name="Gaulin E."/>
        </authorList>
    </citation>
    <scope>NUCLEOTIDE SEQUENCE</scope>
    <source>
        <strain evidence="2">ATCC 38472_TT</strain>
    </source>
</reference>
<evidence type="ECO:0000313" key="3">
    <source>
        <dbReference type="Proteomes" id="UP000794436"/>
    </source>
</evidence>
<feature type="compositionally biased region" description="Polar residues" evidence="1">
    <location>
        <begin position="508"/>
        <end position="517"/>
    </location>
</feature>